<dbReference type="CDD" id="cd09272">
    <property type="entry name" value="RNase_HI_RT_Ty1"/>
    <property type="match status" value="1"/>
</dbReference>
<keyword evidence="3" id="KW-1185">Reference proteome</keyword>
<name>A0A7I8LIZ7_SPIIN</name>
<proteinExistence type="predicted"/>
<organism evidence="2 3">
    <name type="scientific">Spirodela intermedia</name>
    <name type="common">Intermediate duckweed</name>
    <dbReference type="NCBI Taxonomy" id="51605"/>
    <lineage>
        <taxon>Eukaryota</taxon>
        <taxon>Viridiplantae</taxon>
        <taxon>Streptophyta</taxon>
        <taxon>Embryophyta</taxon>
        <taxon>Tracheophyta</taxon>
        <taxon>Spermatophyta</taxon>
        <taxon>Magnoliopsida</taxon>
        <taxon>Liliopsida</taxon>
        <taxon>Araceae</taxon>
        <taxon>Lemnoideae</taxon>
        <taxon>Spirodela</taxon>
    </lineage>
</organism>
<evidence type="ECO:0000256" key="1">
    <source>
        <dbReference type="SAM" id="Phobius"/>
    </source>
</evidence>
<protein>
    <submittedName>
        <fullName evidence="2">Uncharacterized protein</fullName>
    </submittedName>
</protein>
<evidence type="ECO:0000313" key="2">
    <source>
        <dbReference type="EMBL" id="CAA7410011.1"/>
    </source>
</evidence>
<gene>
    <name evidence="2" type="ORF">SI8410_17020689</name>
</gene>
<dbReference type="PANTHER" id="PTHR11439">
    <property type="entry name" value="GAG-POL-RELATED RETROTRANSPOSON"/>
    <property type="match status" value="1"/>
</dbReference>
<accession>A0A7I8LIZ7</accession>
<dbReference type="EMBL" id="LR746280">
    <property type="protein sequence ID" value="CAA7410011.1"/>
    <property type="molecule type" value="Genomic_DNA"/>
</dbReference>
<sequence>MNINDKLCLADRTTKINEYFYRSIVGGLMYFNSYFSVSLISKFMHSPFVHHLRVAKRILQYVCGTIIMKFYINIDWVNSIDDKKSTSGFVFSFGSGVISWISKKQESTALSSSEAEYITAPLAAQQTI</sequence>
<feature type="transmembrane region" description="Helical" evidence="1">
    <location>
        <begin position="19"/>
        <end position="37"/>
    </location>
</feature>
<feature type="transmembrane region" description="Helical" evidence="1">
    <location>
        <begin position="58"/>
        <end position="74"/>
    </location>
</feature>
<keyword evidence="1" id="KW-0812">Transmembrane</keyword>
<reference evidence="2" key="1">
    <citation type="submission" date="2020-02" db="EMBL/GenBank/DDBJ databases">
        <authorList>
            <person name="Scholz U."/>
            <person name="Mascher M."/>
            <person name="Fiebig A."/>
        </authorList>
    </citation>
    <scope>NUCLEOTIDE SEQUENCE</scope>
</reference>
<evidence type="ECO:0000313" key="3">
    <source>
        <dbReference type="Proteomes" id="UP000663760"/>
    </source>
</evidence>
<keyword evidence="1" id="KW-1133">Transmembrane helix</keyword>
<dbReference type="AlphaFoldDB" id="A0A7I8LIZ7"/>
<keyword evidence="1" id="KW-0472">Membrane</keyword>
<dbReference type="PANTHER" id="PTHR11439:SF463">
    <property type="entry name" value="REVERSE TRANSCRIPTASE TY1_COPIA-TYPE DOMAIN-CONTAINING PROTEIN"/>
    <property type="match status" value="1"/>
</dbReference>
<dbReference type="OrthoDB" id="784077at2759"/>
<dbReference type="Proteomes" id="UP000663760">
    <property type="component" value="Chromosome 17"/>
</dbReference>